<dbReference type="EMBL" id="CABIJS010000577">
    <property type="protein sequence ID" value="VUZ53801.1"/>
    <property type="molecule type" value="Genomic_DNA"/>
</dbReference>
<name>A0A564Z2P3_HYMDI</name>
<organism evidence="1 2">
    <name type="scientific">Hymenolepis diminuta</name>
    <name type="common">Rat tapeworm</name>
    <dbReference type="NCBI Taxonomy" id="6216"/>
    <lineage>
        <taxon>Eukaryota</taxon>
        <taxon>Metazoa</taxon>
        <taxon>Spiralia</taxon>
        <taxon>Lophotrochozoa</taxon>
        <taxon>Platyhelminthes</taxon>
        <taxon>Cestoda</taxon>
        <taxon>Eucestoda</taxon>
        <taxon>Cyclophyllidea</taxon>
        <taxon>Hymenolepididae</taxon>
        <taxon>Hymenolepis</taxon>
    </lineage>
</organism>
<evidence type="ECO:0000313" key="2">
    <source>
        <dbReference type="Proteomes" id="UP000321570"/>
    </source>
</evidence>
<proteinExistence type="predicted"/>
<sequence length="128" mass="14303">MHCPSSTTLCHRPTTISPHSLALRRLPHRRAICSPRHRHCVSVVGLGNGAQVAVGASMIATTTPSSTDTTMLVAVVITQLPKWKTTNLSGSRMRPPPRRPQQQIFEAATTNRHQLKSCYCHWHHHHCY</sequence>
<dbReference type="Proteomes" id="UP000321570">
    <property type="component" value="Unassembled WGS sequence"/>
</dbReference>
<keyword evidence="2" id="KW-1185">Reference proteome</keyword>
<evidence type="ECO:0000313" key="1">
    <source>
        <dbReference type="EMBL" id="VUZ53801.1"/>
    </source>
</evidence>
<reference evidence="1 2" key="1">
    <citation type="submission" date="2019-07" db="EMBL/GenBank/DDBJ databases">
        <authorList>
            <person name="Jastrzebski P J."/>
            <person name="Paukszto L."/>
            <person name="Jastrzebski P J."/>
        </authorList>
    </citation>
    <scope>NUCLEOTIDE SEQUENCE [LARGE SCALE GENOMIC DNA]</scope>
    <source>
        <strain evidence="1 2">WMS-il1</strain>
    </source>
</reference>
<protein>
    <submittedName>
        <fullName evidence="1">Uncharacterized protein</fullName>
    </submittedName>
</protein>
<gene>
    <name evidence="1" type="ORF">WMSIL1_LOCUS12069</name>
</gene>
<accession>A0A564Z2P3</accession>
<dbReference type="AlphaFoldDB" id="A0A564Z2P3"/>